<dbReference type="EMBL" id="SJPN01000004">
    <property type="protein sequence ID" value="TWU02865.1"/>
    <property type="molecule type" value="Genomic_DNA"/>
</dbReference>
<dbReference type="Gene3D" id="3.90.220.20">
    <property type="entry name" value="DNA methylase specificity domains"/>
    <property type="match status" value="2"/>
</dbReference>
<comment type="similarity">
    <text evidence="1">Belongs to the type-I restriction system S methylase family.</text>
</comment>
<name>A0A5C6AS97_9BACT</name>
<dbReference type="Pfam" id="PF01420">
    <property type="entry name" value="Methylase_S"/>
    <property type="match status" value="1"/>
</dbReference>
<dbReference type="GO" id="GO:0003677">
    <property type="term" value="F:DNA binding"/>
    <property type="evidence" value="ECO:0007669"/>
    <property type="project" value="UniProtKB-KW"/>
</dbReference>
<gene>
    <name evidence="5" type="ORF">Pla52n_39250</name>
</gene>
<evidence type="ECO:0000259" key="4">
    <source>
        <dbReference type="Pfam" id="PF01420"/>
    </source>
</evidence>
<dbReference type="RefSeq" id="WP_146521112.1">
    <property type="nucleotide sequence ID" value="NZ_CP151726.1"/>
</dbReference>
<evidence type="ECO:0000256" key="3">
    <source>
        <dbReference type="ARBA" id="ARBA00023125"/>
    </source>
</evidence>
<reference evidence="5 6" key="1">
    <citation type="submission" date="2019-02" db="EMBL/GenBank/DDBJ databases">
        <title>Deep-cultivation of Planctomycetes and their phenomic and genomic characterization uncovers novel biology.</title>
        <authorList>
            <person name="Wiegand S."/>
            <person name="Jogler M."/>
            <person name="Boedeker C."/>
            <person name="Pinto D."/>
            <person name="Vollmers J."/>
            <person name="Rivas-Marin E."/>
            <person name="Kohn T."/>
            <person name="Peeters S.H."/>
            <person name="Heuer A."/>
            <person name="Rast P."/>
            <person name="Oberbeckmann S."/>
            <person name="Bunk B."/>
            <person name="Jeske O."/>
            <person name="Meyerdierks A."/>
            <person name="Storesund J.E."/>
            <person name="Kallscheuer N."/>
            <person name="Luecker S."/>
            <person name="Lage O.M."/>
            <person name="Pohl T."/>
            <person name="Merkel B.J."/>
            <person name="Hornburger P."/>
            <person name="Mueller R.-W."/>
            <person name="Bruemmer F."/>
            <person name="Labrenz M."/>
            <person name="Spormann A.M."/>
            <person name="Op Den Camp H."/>
            <person name="Overmann J."/>
            <person name="Amann R."/>
            <person name="Jetten M.S.M."/>
            <person name="Mascher T."/>
            <person name="Medema M.H."/>
            <person name="Devos D.P."/>
            <person name="Kaster A.-K."/>
            <person name="Ovreas L."/>
            <person name="Rohde M."/>
            <person name="Galperin M.Y."/>
            <person name="Jogler C."/>
        </authorList>
    </citation>
    <scope>NUCLEOTIDE SEQUENCE [LARGE SCALE GENOMIC DNA]</scope>
    <source>
        <strain evidence="5 6">Pla52n</strain>
    </source>
</reference>
<organism evidence="5 6">
    <name type="scientific">Stieleria varia</name>
    <dbReference type="NCBI Taxonomy" id="2528005"/>
    <lineage>
        <taxon>Bacteria</taxon>
        <taxon>Pseudomonadati</taxon>
        <taxon>Planctomycetota</taxon>
        <taxon>Planctomycetia</taxon>
        <taxon>Pirellulales</taxon>
        <taxon>Pirellulaceae</taxon>
        <taxon>Stieleria</taxon>
    </lineage>
</organism>
<accession>A0A5C6AS97</accession>
<dbReference type="CDD" id="cd17246">
    <property type="entry name" value="RMtype1_S_SonII-TRD2-CR2_like"/>
    <property type="match status" value="1"/>
</dbReference>
<dbReference type="Proteomes" id="UP000320176">
    <property type="component" value="Unassembled WGS sequence"/>
</dbReference>
<comment type="caution">
    <text evidence="5">The sequence shown here is derived from an EMBL/GenBank/DDBJ whole genome shotgun (WGS) entry which is preliminary data.</text>
</comment>
<dbReference type="AlphaFoldDB" id="A0A5C6AS97"/>
<dbReference type="OrthoDB" id="9811611at2"/>
<dbReference type="PANTHER" id="PTHR30408:SF13">
    <property type="entry name" value="TYPE I RESTRICTION ENZYME HINDI SPECIFICITY SUBUNIT"/>
    <property type="match status" value="1"/>
</dbReference>
<evidence type="ECO:0000256" key="2">
    <source>
        <dbReference type="ARBA" id="ARBA00022747"/>
    </source>
</evidence>
<keyword evidence="2" id="KW-0680">Restriction system</keyword>
<keyword evidence="6" id="KW-1185">Reference proteome</keyword>
<evidence type="ECO:0000313" key="5">
    <source>
        <dbReference type="EMBL" id="TWU02865.1"/>
    </source>
</evidence>
<protein>
    <submittedName>
        <fullName evidence="5">EcoKI restriction-modification system protein HsdS</fullName>
    </submittedName>
</protein>
<dbReference type="GO" id="GO:0009307">
    <property type="term" value="P:DNA restriction-modification system"/>
    <property type="evidence" value="ECO:0007669"/>
    <property type="project" value="UniProtKB-KW"/>
</dbReference>
<keyword evidence="3" id="KW-0238">DNA-binding</keyword>
<dbReference type="PANTHER" id="PTHR30408">
    <property type="entry name" value="TYPE-1 RESTRICTION ENZYME ECOKI SPECIFICITY PROTEIN"/>
    <property type="match status" value="1"/>
</dbReference>
<feature type="domain" description="Type I restriction modification DNA specificity" evidence="4">
    <location>
        <begin position="7"/>
        <end position="182"/>
    </location>
</feature>
<dbReference type="SUPFAM" id="SSF116734">
    <property type="entry name" value="DNA methylase specificity domain"/>
    <property type="match status" value="2"/>
</dbReference>
<evidence type="ECO:0000256" key="1">
    <source>
        <dbReference type="ARBA" id="ARBA00010923"/>
    </source>
</evidence>
<dbReference type="InterPro" id="IPR052021">
    <property type="entry name" value="Type-I_RS_S_subunit"/>
</dbReference>
<evidence type="ECO:0000313" key="6">
    <source>
        <dbReference type="Proteomes" id="UP000320176"/>
    </source>
</evidence>
<dbReference type="InterPro" id="IPR000055">
    <property type="entry name" value="Restrct_endonuc_typeI_TRD"/>
</dbReference>
<sequence>MVDSQNEWTQMPLEDCMEAIIDYRGKTPKKTSAGIPLVTAKIIKRGRIEEPAEFIAPSDYDDWMRRGIPEPGDVVLTTEAPLGEVAQLDERKIALAQRVITLRGKEHLLDNTFLKYLLISEPIQDKLKARASGTTVLGIKQSELRKVTLSFPPLPEQRAIASILGALDDKIELNRRMNATLESLARAIFKSWFVDFDPVKINAGQMPADSYDPTLLSLFPSTFQDSELGPIPEGWNVEPVGKHVVIKHGYAFKGEFFSKEPRRDVLLTPGNFAIGGGFKGDKLKYYEGPVEEEYILLPGDLLVTMTDLSKAGDTLGYPAFVPESLKYRYLHNQRLGRVFINDDSPVGAAFIHESFRTSRYRSHVLGTASGSTVKHSSPTRIRDHEIAVGTPEVHALFEERVSPLVEAITRNDRVSMRLGAIRDRLLPELLSGRLVVMNSKGTPEQLIA</sequence>
<proteinExistence type="inferred from homology"/>
<dbReference type="InterPro" id="IPR044946">
    <property type="entry name" value="Restrct_endonuc_typeI_TRD_sf"/>
</dbReference>